<feature type="region of interest" description="Disordered" evidence="1">
    <location>
        <begin position="1"/>
        <end position="103"/>
    </location>
</feature>
<protein>
    <submittedName>
        <fullName evidence="2">Uncharacterized protein</fullName>
    </submittedName>
</protein>
<accession>A0A0L8I087</accession>
<name>A0A0L8I087_OCTBM</name>
<evidence type="ECO:0000313" key="2">
    <source>
        <dbReference type="EMBL" id="KOF94831.1"/>
    </source>
</evidence>
<sequence length="103" mass="11732">ESVLARNALKSSEESSEMESEDETNEEEEEEEAAAAAAAEEEANRENSLRERMRLRSRMNGRIPRRKVEPIALSKKTPAQSSERRDKKAETKKQDPESKRKSA</sequence>
<reference evidence="2" key="1">
    <citation type="submission" date="2015-07" db="EMBL/GenBank/DDBJ databases">
        <title>MeaNS - Measles Nucleotide Surveillance Program.</title>
        <authorList>
            <person name="Tran T."/>
            <person name="Druce J."/>
        </authorList>
    </citation>
    <scope>NUCLEOTIDE SEQUENCE</scope>
    <source>
        <strain evidence="2">UCB-OBI-ISO-001</strain>
        <tissue evidence="2">Gonad</tissue>
    </source>
</reference>
<organism evidence="2">
    <name type="scientific">Octopus bimaculoides</name>
    <name type="common">California two-spotted octopus</name>
    <dbReference type="NCBI Taxonomy" id="37653"/>
    <lineage>
        <taxon>Eukaryota</taxon>
        <taxon>Metazoa</taxon>
        <taxon>Spiralia</taxon>
        <taxon>Lophotrochozoa</taxon>
        <taxon>Mollusca</taxon>
        <taxon>Cephalopoda</taxon>
        <taxon>Coleoidea</taxon>
        <taxon>Octopodiformes</taxon>
        <taxon>Octopoda</taxon>
        <taxon>Incirrata</taxon>
        <taxon>Octopodidae</taxon>
        <taxon>Octopus</taxon>
    </lineage>
</organism>
<feature type="non-terminal residue" evidence="2">
    <location>
        <position position="1"/>
    </location>
</feature>
<proteinExistence type="predicted"/>
<dbReference type="EMBL" id="KQ416865">
    <property type="protein sequence ID" value="KOF94831.1"/>
    <property type="molecule type" value="Genomic_DNA"/>
</dbReference>
<feature type="compositionally biased region" description="Basic and acidic residues" evidence="1">
    <location>
        <begin position="42"/>
        <end position="54"/>
    </location>
</feature>
<feature type="compositionally biased region" description="Acidic residues" evidence="1">
    <location>
        <begin position="14"/>
        <end position="41"/>
    </location>
</feature>
<feature type="compositionally biased region" description="Basic and acidic residues" evidence="1">
    <location>
        <begin position="82"/>
        <end position="103"/>
    </location>
</feature>
<dbReference type="AlphaFoldDB" id="A0A0L8I087"/>
<evidence type="ECO:0000256" key="1">
    <source>
        <dbReference type="SAM" id="MobiDB-lite"/>
    </source>
</evidence>
<gene>
    <name evidence="2" type="ORF">OCBIM_22000524mg</name>
</gene>
<feature type="compositionally biased region" description="Basic residues" evidence="1">
    <location>
        <begin position="55"/>
        <end position="65"/>
    </location>
</feature>